<keyword evidence="3" id="KW-1185">Reference proteome</keyword>
<dbReference type="AlphaFoldDB" id="A0A285N2E6"/>
<evidence type="ECO:0000256" key="1">
    <source>
        <dbReference type="SAM" id="MobiDB-lite"/>
    </source>
</evidence>
<feature type="compositionally biased region" description="Basic and acidic residues" evidence="1">
    <location>
        <begin position="35"/>
        <end position="54"/>
    </location>
</feature>
<organism evidence="2 3">
    <name type="scientific">Persephonella hydrogeniphila</name>
    <dbReference type="NCBI Taxonomy" id="198703"/>
    <lineage>
        <taxon>Bacteria</taxon>
        <taxon>Pseudomonadati</taxon>
        <taxon>Aquificota</taxon>
        <taxon>Aquificia</taxon>
        <taxon>Aquificales</taxon>
        <taxon>Hydrogenothermaceae</taxon>
        <taxon>Persephonella</taxon>
    </lineage>
</organism>
<protein>
    <submittedName>
        <fullName evidence="2">Uncharacterized protein</fullName>
    </submittedName>
</protein>
<gene>
    <name evidence="2" type="ORF">SAMN06265182_0432</name>
</gene>
<evidence type="ECO:0000313" key="2">
    <source>
        <dbReference type="EMBL" id="SNZ03645.1"/>
    </source>
</evidence>
<dbReference type="RefSeq" id="WP_180753929.1">
    <property type="nucleotide sequence ID" value="NZ_OBEI01000001.1"/>
</dbReference>
<proteinExistence type="predicted"/>
<sequence>MDWPQLDNVFAIKPVTDEKSQRRLWNIYKRQKQKEKKEEKKGEGIKGKKVDIYV</sequence>
<evidence type="ECO:0000313" key="3">
    <source>
        <dbReference type="Proteomes" id="UP000219036"/>
    </source>
</evidence>
<name>A0A285N2E6_9AQUI</name>
<reference evidence="3" key="1">
    <citation type="submission" date="2017-09" db="EMBL/GenBank/DDBJ databases">
        <authorList>
            <person name="Varghese N."/>
            <person name="Submissions S."/>
        </authorList>
    </citation>
    <scope>NUCLEOTIDE SEQUENCE [LARGE SCALE GENOMIC DNA]</scope>
    <source>
        <strain evidence="3">DSM 15103</strain>
    </source>
</reference>
<feature type="region of interest" description="Disordered" evidence="1">
    <location>
        <begin position="33"/>
        <end position="54"/>
    </location>
</feature>
<dbReference type="Proteomes" id="UP000219036">
    <property type="component" value="Unassembled WGS sequence"/>
</dbReference>
<accession>A0A285N2E6</accession>
<dbReference type="EMBL" id="OBEI01000001">
    <property type="protein sequence ID" value="SNZ03645.1"/>
    <property type="molecule type" value="Genomic_DNA"/>
</dbReference>